<dbReference type="CDD" id="cd02440">
    <property type="entry name" value="AdoMet_MTases"/>
    <property type="match status" value="1"/>
</dbReference>
<evidence type="ECO:0000313" key="4">
    <source>
        <dbReference type="Proteomes" id="UP000095488"/>
    </source>
</evidence>
<dbReference type="Gene3D" id="3.40.50.150">
    <property type="entry name" value="Vaccinia Virus protein VP39"/>
    <property type="match status" value="1"/>
</dbReference>
<gene>
    <name evidence="3" type="primary">rebM</name>
    <name evidence="3" type="ORF">ERS852473_01435</name>
</gene>
<accession>A0ABP2AU98</accession>
<dbReference type="GO" id="GO:0032259">
    <property type="term" value="P:methylation"/>
    <property type="evidence" value="ECO:0007669"/>
    <property type="project" value="UniProtKB-KW"/>
</dbReference>
<organism evidence="3 4">
    <name type="scientific">Sarcina ventriculi</name>
    <name type="common">Clostridium ventriculi</name>
    <dbReference type="NCBI Taxonomy" id="1267"/>
    <lineage>
        <taxon>Bacteria</taxon>
        <taxon>Bacillati</taxon>
        <taxon>Bacillota</taxon>
        <taxon>Clostridia</taxon>
        <taxon>Eubacteriales</taxon>
        <taxon>Clostridiaceae</taxon>
        <taxon>Sarcina</taxon>
    </lineage>
</organism>
<dbReference type="RefSeq" id="WP_055259027.1">
    <property type="nucleotide sequence ID" value="NZ_BCMV01000037.1"/>
</dbReference>
<dbReference type="InterPro" id="IPR050447">
    <property type="entry name" value="Erg6_SMT_methyltransf"/>
</dbReference>
<sequence>MSEKIDFEFMKNAAFPKGEDGSKILDNMNESHYNLTKWGFEHVNFGNRILDIGCGGGAAIEQISKLYPQSTIYGCDISHVSIESTIAKNKKLIDEGRLKVEVCGVSKLNFPDESFDSVYSIESLYFWPNQQEDLKEVARVLKIGGKFMTALEMVGGKMNEKSSAIAEHLNMKCPSKDELKTLLENAGFTDIALDYNEENAWLCAVATRK</sequence>
<feature type="domain" description="Methyltransferase type 11" evidence="2">
    <location>
        <begin position="50"/>
        <end position="148"/>
    </location>
</feature>
<evidence type="ECO:0000313" key="3">
    <source>
        <dbReference type="EMBL" id="CUN92240.1"/>
    </source>
</evidence>
<dbReference type="InterPro" id="IPR029063">
    <property type="entry name" value="SAM-dependent_MTases_sf"/>
</dbReference>
<dbReference type="PANTHER" id="PTHR44068">
    <property type="entry name" value="ZGC:194242"/>
    <property type="match status" value="1"/>
</dbReference>
<dbReference type="Pfam" id="PF08241">
    <property type="entry name" value="Methyltransf_11"/>
    <property type="match status" value="1"/>
</dbReference>
<evidence type="ECO:0000256" key="1">
    <source>
        <dbReference type="ARBA" id="ARBA00022679"/>
    </source>
</evidence>
<dbReference type="PANTHER" id="PTHR44068:SF1">
    <property type="entry name" value="HYPOTHETICAL LOC100005854"/>
    <property type="match status" value="1"/>
</dbReference>
<proteinExistence type="predicted"/>
<dbReference type="EMBL" id="CYZR01000004">
    <property type="protein sequence ID" value="CUN92240.1"/>
    <property type="molecule type" value="Genomic_DNA"/>
</dbReference>
<dbReference type="SUPFAM" id="SSF53335">
    <property type="entry name" value="S-adenosyl-L-methionine-dependent methyltransferases"/>
    <property type="match status" value="1"/>
</dbReference>
<reference evidence="3 4" key="1">
    <citation type="submission" date="2015-09" db="EMBL/GenBank/DDBJ databases">
        <authorList>
            <consortium name="Pathogen Informatics"/>
            <person name="Wu L."/>
            <person name="Ma J."/>
        </authorList>
    </citation>
    <scope>NUCLEOTIDE SEQUENCE [LARGE SCALE GENOMIC DNA]</scope>
    <source>
        <strain evidence="3 4">2789STDY5834858</strain>
    </source>
</reference>
<dbReference type="Proteomes" id="UP000095488">
    <property type="component" value="Unassembled WGS sequence"/>
</dbReference>
<keyword evidence="4" id="KW-1185">Reference proteome</keyword>
<keyword evidence="1 3" id="KW-0808">Transferase</keyword>
<evidence type="ECO:0000259" key="2">
    <source>
        <dbReference type="Pfam" id="PF08241"/>
    </source>
</evidence>
<name>A0ABP2AU98_SARVE</name>
<keyword evidence="3" id="KW-0489">Methyltransferase</keyword>
<protein>
    <submittedName>
        <fullName evidence="3">Rebeccamycin O-methyltransferase</fullName>
        <ecNumber evidence="3">2.1.1.-</ecNumber>
    </submittedName>
</protein>
<dbReference type="GO" id="GO:0008168">
    <property type="term" value="F:methyltransferase activity"/>
    <property type="evidence" value="ECO:0007669"/>
    <property type="project" value="UniProtKB-KW"/>
</dbReference>
<comment type="caution">
    <text evidence="3">The sequence shown here is derived from an EMBL/GenBank/DDBJ whole genome shotgun (WGS) entry which is preliminary data.</text>
</comment>
<dbReference type="EC" id="2.1.1.-" evidence="3"/>
<dbReference type="InterPro" id="IPR013216">
    <property type="entry name" value="Methyltransf_11"/>
</dbReference>